<comment type="caution">
    <text evidence="2">The sequence shown here is derived from an EMBL/GenBank/DDBJ whole genome shotgun (WGS) entry which is preliminary data.</text>
</comment>
<dbReference type="Pfam" id="PF00144">
    <property type="entry name" value="Beta-lactamase"/>
    <property type="match status" value="1"/>
</dbReference>
<dbReference type="AlphaFoldDB" id="A0A849A9I7"/>
<dbReference type="PANTHER" id="PTHR43283">
    <property type="entry name" value="BETA-LACTAMASE-RELATED"/>
    <property type="match status" value="1"/>
</dbReference>
<dbReference type="PANTHER" id="PTHR43283:SF15">
    <property type="entry name" value="CONSERVED PROTEIN"/>
    <property type="match status" value="1"/>
</dbReference>
<gene>
    <name evidence="2" type="ORF">HKD39_18190</name>
</gene>
<dbReference type="SUPFAM" id="SSF56601">
    <property type="entry name" value="beta-lactamase/transpeptidase-like"/>
    <property type="match status" value="1"/>
</dbReference>
<dbReference type="InterPro" id="IPR012338">
    <property type="entry name" value="Beta-lactam/transpept-like"/>
</dbReference>
<proteinExistence type="predicted"/>
<dbReference type="RefSeq" id="WP_171201295.1">
    <property type="nucleotide sequence ID" value="NZ_JABEND010000016.1"/>
</dbReference>
<evidence type="ECO:0000259" key="1">
    <source>
        <dbReference type="Pfam" id="PF00144"/>
    </source>
</evidence>
<sequence>MGELATELAAAVRSWPVGSASVAVVGPGGPIAVHDDGAEQKWASVTKLVSALAVLDAWADGLLSLDTPGGPPGATVRHLLSHSSGIAMDSDDVLAAPGTRRIYSNRGIELAVELAGEATGQSATELLTERVLEPLGMSGARLDGSPAHGMRSGIGDLAALATELLNSTALLPGVVTGLSTTVFPGLPGVLPGFGRQQHNDWGLGAEIKADKAPHWTSPQNSPSTFGHFGQSGSFLWVDPEAGLACVSLSDTAFGEWAAKAWPAVSSVALAAARPS</sequence>
<dbReference type="InterPro" id="IPR001466">
    <property type="entry name" value="Beta-lactam-related"/>
</dbReference>
<organism evidence="2 3">
    <name type="scientific">Nakamurella aerolata</name>
    <dbReference type="NCBI Taxonomy" id="1656892"/>
    <lineage>
        <taxon>Bacteria</taxon>
        <taxon>Bacillati</taxon>
        <taxon>Actinomycetota</taxon>
        <taxon>Actinomycetes</taxon>
        <taxon>Nakamurellales</taxon>
        <taxon>Nakamurellaceae</taxon>
        <taxon>Nakamurella</taxon>
    </lineage>
</organism>
<keyword evidence="3" id="KW-1185">Reference proteome</keyword>
<dbReference type="InterPro" id="IPR050789">
    <property type="entry name" value="Diverse_Enzym_Activities"/>
</dbReference>
<name>A0A849A9I7_9ACTN</name>
<dbReference type="EMBL" id="JABEND010000016">
    <property type="protein sequence ID" value="NNG37594.1"/>
    <property type="molecule type" value="Genomic_DNA"/>
</dbReference>
<protein>
    <submittedName>
        <fullName evidence="2">Beta-lactamase family protein</fullName>
    </submittedName>
</protein>
<accession>A0A849A9I7</accession>
<reference evidence="2 3" key="1">
    <citation type="submission" date="2020-05" db="EMBL/GenBank/DDBJ databases">
        <title>Nakamurella sp. DB0629 isolated from air conditioner.</title>
        <authorList>
            <person name="Kim D.H."/>
            <person name="Kim D.-U."/>
        </authorList>
    </citation>
    <scope>NUCLEOTIDE SEQUENCE [LARGE SCALE GENOMIC DNA]</scope>
    <source>
        <strain evidence="2 3">DB0629</strain>
    </source>
</reference>
<feature type="domain" description="Beta-lactamase-related" evidence="1">
    <location>
        <begin position="41"/>
        <end position="260"/>
    </location>
</feature>
<evidence type="ECO:0000313" key="3">
    <source>
        <dbReference type="Proteomes" id="UP000562984"/>
    </source>
</evidence>
<dbReference type="Proteomes" id="UP000562984">
    <property type="component" value="Unassembled WGS sequence"/>
</dbReference>
<evidence type="ECO:0000313" key="2">
    <source>
        <dbReference type="EMBL" id="NNG37594.1"/>
    </source>
</evidence>
<dbReference type="Gene3D" id="3.40.710.10">
    <property type="entry name" value="DD-peptidase/beta-lactamase superfamily"/>
    <property type="match status" value="1"/>
</dbReference>